<dbReference type="PROSITE" id="PS50293">
    <property type="entry name" value="TPR_REGION"/>
    <property type="match status" value="1"/>
</dbReference>
<feature type="repeat" description="TPR" evidence="3">
    <location>
        <begin position="282"/>
        <end position="315"/>
    </location>
</feature>
<dbReference type="InterPro" id="IPR011990">
    <property type="entry name" value="TPR-like_helical_dom_sf"/>
</dbReference>
<protein>
    <submittedName>
        <fullName evidence="5">Tetratricopeptide repeat protein</fullName>
    </submittedName>
</protein>
<feature type="repeat" description="TPR" evidence="3">
    <location>
        <begin position="112"/>
        <end position="145"/>
    </location>
</feature>
<dbReference type="Pfam" id="PF13432">
    <property type="entry name" value="TPR_16"/>
    <property type="match status" value="1"/>
</dbReference>
<dbReference type="InterPro" id="IPR019734">
    <property type="entry name" value="TPR_rpt"/>
</dbReference>
<dbReference type="SMART" id="SM00028">
    <property type="entry name" value="TPR"/>
    <property type="match status" value="10"/>
</dbReference>
<organism evidence="5 6">
    <name type="scientific">Thermogemmata fonticola</name>
    <dbReference type="NCBI Taxonomy" id="2755323"/>
    <lineage>
        <taxon>Bacteria</taxon>
        <taxon>Pseudomonadati</taxon>
        <taxon>Planctomycetota</taxon>
        <taxon>Planctomycetia</taxon>
        <taxon>Gemmatales</taxon>
        <taxon>Gemmataceae</taxon>
        <taxon>Thermogemmata</taxon>
    </lineage>
</organism>
<sequence>MAHDRISEDAQALFERGQQAYQQGDHREAVECFSRAIRLRPDVAAAYRYRAYAYRELGDRLSALNDFDTAIRLKPDDVQAYADRAAVLFAQKAFDQAISDCNQVLALDPGRGFIYGLRGRCHAELGNSAQALQDYTEAIRADPDNAIQYLQWRAELHLECGNLAEVLADCEAICQQQPQHVMAHCLRGMAQAQAAQLEEALHAFSTALQIQATHKPSLLGRARVYLQLGSSRQAEEDCNTLLALEPNLATAHELRGLARRLQGRWCEAAEDFTQALQIDPSATLFNRRAEMHYYAGDYAAALRDHVEALKLNPRDPATFNSLAWIWSTCPDPEFRNGQRAKDCATRACELTEWAEPGFLDTLAAACAECGEYEQAVQWANRAIELLQQKQPANPEVWHDYTQRRELYRQHKPFRTSPGPLTSLPIWGDSSTSAPSQVN</sequence>
<dbReference type="SUPFAM" id="SSF48452">
    <property type="entry name" value="TPR-like"/>
    <property type="match status" value="2"/>
</dbReference>
<dbReference type="InterPro" id="IPR050498">
    <property type="entry name" value="Ycf3"/>
</dbReference>
<feature type="repeat" description="TPR" evidence="3">
    <location>
        <begin position="78"/>
        <end position="111"/>
    </location>
</feature>
<dbReference type="PROSITE" id="PS50005">
    <property type="entry name" value="TPR"/>
    <property type="match status" value="5"/>
</dbReference>
<evidence type="ECO:0000256" key="1">
    <source>
        <dbReference type="ARBA" id="ARBA00022737"/>
    </source>
</evidence>
<dbReference type="Pfam" id="PF14559">
    <property type="entry name" value="TPR_19"/>
    <property type="match status" value="1"/>
</dbReference>
<keyword evidence="1" id="KW-0677">Repeat</keyword>
<feature type="repeat" description="TPR" evidence="3">
    <location>
        <begin position="10"/>
        <end position="43"/>
    </location>
</feature>
<keyword evidence="6" id="KW-1185">Reference proteome</keyword>
<dbReference type="PANTHER" id="PTHR44858">
    <property type="entry name" value="TETRATRICOPEPTIDE REPEAT PROTEIN 6"/>
    <property type="match status" value="1"/>
</dbReference>
<gene>
    <name evidence="5" type="ORF">H0921_06920</name>
</gene>
<evidence type="ECO:0000256" key="4">
    <source>
        <dbReference type="SAM" id="MobiDB-lite"/>
    </source>
</evidence>
<dbReference type="Gene3D" id="1.25.40.10">
    <property type="entry name" value="Tetratricopeptide repeat domain"/>
    <property type="match status" value="5"/>
</dbReference>
<name>A0A7V8VDL9_9BACT</name>
<feature type="region of interest" description="Disordered" evidence="4">
    <location>
        <begin position="411"/>
        <end position="438"/>
    </location>
</feature>
<accession>A0A7V8VDL9</accession>
<feature type="repeat" description="TPR" evidence="3">
    <location>
        <begin position="44"/>
        <end position="77"/>
    </location>
</feature>
<evidence type="ECO:0000313" key="6">
    <source>
        <dbReference type="Proteomes" id="UP000542342"/>
    </source>
</evidence>
<evidence type="ECO:0000313" key="5">
    <source>
        <dbReference type="EMBL" id="MBA2225895.1"/>
    </source>
</evidence>
<dbReference type="Pfam" id="PF13414">
    <property type="entry name" value="TPR_11"/>
    <property type="match status" value="1"/>
</dbReference>
<dbReference type="AlphaFoldDB" id="A0A7V8VDL9"/>
<comment type="caution">
    <text evidence="5">The sequence shown here is derived from an EMBL/GenBank/DDBJ whole genome shotgun (WGS) entry which is preliminary data.</text>
</comment>
<dbReference type="RefSeq" id="WP_194537325.1">
    <property type="nucleotide sequence ID" value="NZ_JACEFB010000003.1"/>
</dbReference>
<feature type="compositionally biased region" description="Polar residues" evidence="4">
    <location>
        <begin position="428"/>
        <end position="438"/>
    </location>
</feature>
<evidence type="ECO:0000256" key="3">
    <source>
        <dbReference type="PROSITE-ProRule" id="PRU00339"/>
    </source>
</evidence>
<dbReference type="Proteomes" id="UP000542342">
    <property type="component" value="Unassembled WGS sequence"/>
</dbReference>
<keyword evidence="2 3" id="KW-0802">TPR repeat</keyword>
<reference evidence="5 6" key="1">
    <citation type="submission" date="2020-07" db="EMBL/GenBank/DDBJ databases">
        <title>Thermogemmata thermophila gen. nov., sp. nov., a novel moderate thermophilic planctomycete from a Kamchatka hot spring.</title>
        <authorList>
            <person name="Elcheninov A.G."/>
            <person name="Podosokorskaya O.A."/>
            <person name="Kovaleva O.L."/>
            <person name="Novikov A."/>
            <person name="Bonch-Osmolovskaya E.A."/>
            <person name="Toshchakov S.V."/>
            <person name="Kublanov I.V."/>
        </authorList>
    </citation>
    <scope>NUCLEOTIDE SEQUENCE [LARGE SCALE GENOMIC DNA]</scope>
    <source>
        <strain evidence="5 6">2918</strain>
    </source>
</reference>
<dbReference type="PANTHER" id="PTHR44858:SF1">
    <property type="entry name" value="UDP-N-ACETYLGLUCOSAMINE--PEPTIDE N-ACETYLGLUCOSAMINYLTRANSFERASE SPINDLY-RELATED"/>
    <property type="match status" value="1"/>
</dbReference>
<proteinExistence type="predicted"/>
<evidence type="ECO:0000256" key="2">
    <source>
        <dbReference type="ARBA" id="ARBA00022803"/>
    </source>
</evidence>
<dbReference type="EMBL" id="JACEFB010000003">
    <property type="protein sequence ID" value="MBA2225895.1"/>
    <property type="molecule type" value="Genomic_DNA"/>
</dbReference>